<sequence length="127" mass="14275">MVLSPKESNILSCQLSMRLIPSDFRADGGDSWRLEETGSSSGPGIGALTNCLLSQEFLLVRIGSEVAVVMSLPGNFPHISRSTIKSIDRMPDRYRIDYERKLIDRYRSSDDVDPYDRFRSLGQCGKE</sequence>
<dbReference type="AlphaFoldDB" id="A0A179EWJ6"/>
<evidence type="ECO:0000313" key="2">
    <source>
        <dbReference type="Proteomes" id="UP000078397"/>
    </source>
</evidence>
<name>A0A179EWJ6_METCM</name>
<dbReference type="Proteomes" id="UP000078397">
    <property type="component" value="Unassembled WGS sequence"/>
</dbReference>
<protein>
    <submittedName>
        <fullName evidence="1">Uncharacterized protein</fullName>
    </submittedName>
</protein>
<dbReference type="GeneID" id="28854260"/>
<accession>A0A179EWJ6</accession>
<proteinExistence type="predicted"/>
<dbReference type="EMBL" id="LSBJ02000008">
    <property type="protein sequence ID" value="OAQ57541.1"/>
    <property type="molecule type" value="Genomic_DNA"/>
</dbReference>
<dbReference type="KEGG" id="pchm:VFPPC_12356"/>
<keyword evidence="2" id="KW-1185">Reference proteome</keyword>
<gene>
    <name evidence="1" type="ORF">VFPPC_12356</name>
</gene>
<organism evidence="1 2">
    <name type="scientific">Pochonia chlamydosporia 170</name>
    <dbReference type="NCBI Taxonomy" id="1380566"/>
    <lineage>
        <taxon>Eukaryota</taxon>
        <taxon>Fungi</taxon>
        <taxon>Dikarya</taxon>
        <taxon>Ascomycota</taxon>
        <taxon>Pezizomycotina</taxon>
        <taxon>Sordariomycetes</taxon>
        <taxon>Hypocreomycetidae</taxon>
        <taxon>Hypocreales</taxon>
        <taxon>Clavicipitaceae</taxon>
        <taxon>Pochonia</taxon>
    </lineage>
</organism>
<comment type="caution">
    <text evidence="1">The sequence shown here is derived from an EMBL/GenBank/DDBJ whole genome shotgun (WGS) entry which is preliminary data.</text>
</comment>
<dbReference type="RefSeq" id="XP_018135853.1">
    <property type="nucleotide sequence ID" value="XM_018290266.1"/>
</dbReference>
<evidence type="ECO:0000313" key="1">
    <source>
        <dbReference type="EMBL" id="OAQ57541.1"/>
    </source>
</evidence>
<reference evidence="1 2" key="1">
    <citation type="journal article" date="2016" name="PLoS Pathog.">
        <title>Biosynthesis of antibiotic leucinostatins in bio-control fungus Purpureocillium lilacinum and their inhibition on phytophthora revealed by genome mining.</title>
        <authorList>
            <person name="Wang G."/>
            <person name="Liu Z."/>
            <person name="Lin R."/>
            <person name="Li E."/>
            <person name="Mao Z."/>
            <person name="Ling J."/>
            <person name="Yang Y."/>
            <person name="Yin W.B."/>
            <person name="Xie B."/>
        </authorList>
    </citation>
    <scope>NUCLEOTIDE SEQUENCE [LARGE SCALE GENOMIC DNA]</scope>
    <source>
        <strain evidence="1">170</strain>
    </source>
</reference>